<dbReference type="EMBL" id="UINC01128920">
    <property type="protein sequence ID" value="SVD08981.1"/>
    <property type="molecule type" value="Genomic_DNA"/>
</dbReference>
<protein>
    <submittedName>
        <fullName evidence="1">Uncharacterized protein</fullName>
    </submittedName>
</protein>
<accession>A0A382SJ93</accession>
<dbReference type="AlphaFoldDB" id="A0A382SJ93"/>
<name>A0A382SJ93_9ZZZZ</name>
<gene>
    <name evidence="1" type="ORF">METZ01_LOCUS361835</name>
</gene>
<reference evidence="1" key="1">
    <citation type="submission" date="2018-05" db="EMBL/GenBank/DDBJ databases">
        <authorList>
            <person name="Lanie J.A."/>
            <person name="Ng W.-L."/>
            <person name="Kazmierczak K.M."/>
            <person name="Andrzejewski T.M."/>
            <person name="Davidsen T.M."/>
            <person name="Wayne K.J."/>
            <person name="Tettelin H."/>
            <person name="Glass J.I."/>
            <person name="Rusch D."/>
            <person name="Podicherti R."/>
            <person name="Tsui H.-C.T."/>
            <person name="Winkler M.E."/>
        </authorList>
    </citation>
    <scope>NUCLEOTIDE SEQUENCE</scope>
</reference>
<evidence type="ECO:0000313" key="1">
    <source>
        <dbReference type="EMBL" id="SVD08981.1"/>
    </source>
</evidence>
<sequence length="55" mass="6487">MANTIINSGMELNIIDAGKSDNKYRGKDIHHISLHERGLFKYFKFHWKVIQKLKT</sequence>
<organism evidence="1">
    <name type="scientific">marine metagenome</name>
    <dbReference type="NCBI Taxonomy" id="408172"/>
    <lineage>
        <taxon>unclassified sequences</taxon>
        <taxon>metagenomes</taxon>
        <taxon>ecological metagenomes</taxon>
    </lineage>
</organism>
<feature type="non-terminal residue" evidence="1">
    <location>
        <position position="55"/>
    </location>
</feature>
<proteinExistence type="predicted"/>